<evidence type="ECO:0000256" key="3">
    <source>
        <dbReference type="ARBA" id="ARBA00022598"/>
    </source>
</evidence>
<comment type="function">
    <text evidence="12">Catalyzes the attachment of alanine to tRNA(Ala) in a two-step reaction: alanine is first activated by ATP to form Ala-AMP and then transferred to the acceptor end of tRNA(Ala). Also edits incorrectly charged tRNA(Ala) via its editing domain.</text>
</comment>
<evidence type="ECO:0000256" key="10">
    <source>
        <dbReference type="ARBA" id="ARBA00023146"/>
    </source>
</evidence>
<dbReference type="GO" id="GO:0004813">
    <property type="term" value="F:alanine-tRNA ligase activity"/>
    <property type="evidence" value="ECO:0007669"/>
    <property type="project" value="UniProtKB-UniRule"/>
</dbReference>
<feature type="region of interest" description="Disordered" evidence="13">
    <location>
        <begin position="455"/>
        <end position="479"/>
    </location>
</feature>
<evidence type="ECO:0000259" key="14">
    <source>
        <dbReference type="PROSITE" id="PS50860"/>
    </source>
</evidence>
<evidence type="ECO:0000256" key="8">
    <source>
        <dbReference type="ARBA" id="ARBA00022884"/>
    </source>
</evidence>
<dbReference type="NCBIfam" id="TIGR00344">
    <property type="entry name" value="alaS"/>
    <property type="match status" value="1"/>
</dbReference>
<evidence type="ECO:0000313" key="16">
    <source>
        <dbReference type="Proteomes" id="UP000245207"/>
    </source>
</evidence>
<keyword evidence="4" id="KW-0479">Metal-binding</keyword>
<dbReference type="PANTHER" id="PTHR11777">
    <property type="entry name" value="ALANYL-TRNA SYNTHETASE"/>
    <property type="match status" value="1"/>
</dbReference>
<keyword evidence="7 12" id="KW-0067">ATP-binding</keyword>
<dbReference type="InterPro" id="IPR023033">
    <property type="entry name" value="Ala_tRNA_ligase_euk/bac"/>
</dbReference>
<keyword evidence="8 12" id="KW-0694">RNA-binding</keyword>
<dbReference type="EMBL" id="PKPP01003966">
    <property type="protein sequence ID" value="PWA66776.1"/>
    <property type="molecule type" value="Genomic_DNA"/>
</dbReference>
<dbReference type="GO" id="GO:0005524">
    <property type="term" value="F:ATP binding"/>
    <property type="evidence" value="ECO:0007669"/>
    <property type="project" value="UniProtKB-UniRule"/>
</dbReference>
<evidence type="ECO:0000256" key="12">
    <source>
        <dbReference type="HAMAP-Rule" id="MF_03133"/>
    </source>
</evidence>
<evidence type="ECO:0000256" key="7">
    <source>
        <dbReference type="ARBA" id="ARBA00022840"/>
    </source>
</evidence>
<dbReference type="InterPro" id="IPR050058">
    <property type="entry name" value="Ala-tRNA_ligase"/>
</dbReference>
<dbReference type="GO" id="GO:0070143">
    <property type="term" value="P:mitochondrial alanyl-tRNA aminoacylation"/>
    <property type="evidence" value="ECO:0007669"/>
    <property type="project" value="UniProtKB-UniRule"/>
</dbReference>
<comment type="subunit">
    <text evidence="12">Monomer.</text>
</comment>
<dbReference type="GO" id="GO:0002161">
    <property type="term" value="F:aminoacyl-tRNA deacylase activity"/>
    <property type="evidence" value="ECO:0007669"/>
    <property type="project" value="TreeGrafter"/>
</dbReference>
<dbReference type="Gene3D" id="3.30.930.10">
    <property type="entry name" value="Bira Bifunctional Protein, Domain 2"/>
    <property type="match status" value="1"/>
</dbReference>
<evidence type="ECO:0000256" key="2">
    <source>
        <dbReference type="ARBA" id="ARBA00022555"/>
    </source>
</evidence>
<evidence type="ECO:0000256" key="5">
    <source>
        <dbReference type="ARBA" id="ARBA00022741"/>
    </source>
</evidence>
<keyword evidence="10 12" id="KW-0030">Aminoacyl-tRNA synthetase</keyword>
<comment type="caution">
    <text evidence="12">Lacks conserved residue(s) required for the propagation of feature annotation.</text>
</comment>
<dbReference type="InterPro" id="IPR018164">
    <property type="entry name" value="Ala-tRNA-synth_IIc_N"/>
</dbReference>
<evidence type="ECO:0000256" key="11">
    <source>
        <dbReference type="ARBA" id="ARBA00048300"/>
    </source>
</evidence>
<gene>
    <name evidence="15" type="ORF">CTI12_AA327270</name>
</gene>
<dbReference type="InterPro" id="IPR018162">
    <property type="entry name" value="Ala-tRNA-ligase_IIc_anticod-bd"/>
</dbReference>
<evidence type="ECO:0000256" key="6">
    <source>
        <dbReference type="ARBA" id="ARBA00022833"/>
    </source>
</evidence>
<evidence type="ECO:0000256" key="1">
    <source>
        <dbReference type="ARBA" id="ARBA00008226"/>
    </source>
</evidence>
<comment type="subcellular location">
    <subcellularLocation>
        <location evidence="12">Mitochondrion</location>
    </subcellularLocation>
    <subcellularLocation>
        <location evidence="12">Cytoplasm</location>
    </subcellularLocation>
</comment>
<keyword evidence="9 12" id="KW-0648">Protein biosynthesis</keyword>
<feature type="domain" description="Alanyl-transfer RNA synthetases family profile" evidence="14">
    <location>
        <begin position="10"/>
        <end position="494"/>
    </location>
</feature>
<dbReference type="EC" id="6.1.1.7" evidence="12"/>
<keyword evidence="12" id="KW-0963">Cytoplasm</keyword>
<dbReference type="GO" id="GO:0000049">
    <property type="term" value="F:tRNA binding"/>
    <property type="evidence" value="ECO:0007669"/>
    <property type="project" value="UniProtKB-KW"/>
</dbReference>
<protein>
    <recommendedName>
        <fullName evidence="12">Alanine--tRNA ligase</fullName>
        <ecNumber evidence="12">6.1.1.7</ecNumber>
    </recommendedName>
    <alternativeName>
        <fullName evidence="12">Alanyl-tRNA synthetase</fullName>
        <shortName evidence="12">AlaRS</shortName>
    </alternativeName>
</protein>
<keyword evidence="3 12" id="KW-0436">Ligase</keyword>
<sequence length="494" mass="56142">MGSEESPVEWPANKVRETFIKFFEEKKKHVYWKASPVVPVNDESLLFVNAGMNQYKPIFLGTVDPQTSLSKLTRACNSQKCIRAGGKHCDLDDVGKDTYHHTFFEMLGNWSFGDYFKTDAIEWAWELLTTVYKLPTDRIYVTYFGGDEKLGLQADNEARDIWLKYLPAKRVLPFGCKDNFWEMGDEGPCGPCSEIHFDRVGGRDAEELVNKDDPTLIEIWNIVFIQFNRDDGSLDSLPNKHVDTGMGLERLTSILQNKLSNYDTDVFVPIFEAIFETIEKVDDARRYRGKIGSEDEGKVDTAYRVVADHIRTLSFAIADGSRPGNKDREYVLRRILRRAVYYGTEVLKAKHGFLNGLVKVLVDVMGNVYPELKQQEAHIKRIIAEEEKSFVKTLSRGKRMFDKAAKVVKAHGKNILSGQDAFILYGTYGYPLDLIQVMAKEAELIVDVDGFNNAKNEEKERSKNSKSSKNKEPGINHVSEAVDVTKPFTALKLS</sequence>
<keyword evidence="6" id="KW-0862">Zinc</keyword>
<dbReference type="InterPro" id="IPR002318">
    <property type="entry name" value="Ala-tRNA-lgiase_IIc"/>
</dbReference>
<comment type="similarity">
    <text evidence="1 12">Belongs to the class-II aminoacyl-tRNA synthetase family.</text>
</comment>
<dbReference type="GO" id="GO:0008270">
    <property type="term" value="F:zinc ion binding"/>
    <property type="evidence" value="ECO:0007669"/>
    <property type="project" value="UniProtKB-UniRule"/>
</dbReference>
<reference evidence="15 16" key="1">
    <citation type="journal article" date="2018" name="Mol. Plant">
        <title>The genome of Artemisia annua provides insight into the evolution of Asteraceae family and artemisinin biosynthesis.</title>
        <authorList>
            <person name="Shen Q."/>
            <person name="Zhang L."/>
            <person name="Liao Z."/>
            <person name="Wang S."/>
            <person name="Yan T."/>
            <person name="Shi P."/>
            <person name="Liu M."/>
            <person name="Fu X."/>
            <person name="Pan Q."/>
            <person name="Wang Y."/>
            <person name="Lv Z."/>
            <person name="Lu X."/>
            <person name="Zhang F."/>
            <person name="Jiang W."/>
            <person name="Ma Y."/>
            <person name="Chen M."/>
            <person name="Hao X."/>
            <person name="Li L."/>
            <person name="Tang Y."/>
            <person name="Lv G."/>
            <person name="Zhou Y."/>
            <person name="Sun X."/>
            <person name="Brodelius P.E."/>
            <person name="Rose J.K.C."/>
            <person name="Tang K."/>
        </authorList>
    </citation>
    <scope>NUCLEOTIDE SEQUENCE [LARGE SCALE GENOMIC DNA]</scope>
    <source>
        <strain evidence="16">cv. Huhao1</strain>
        <tissue evidence="15">Leaf</tissue>
    </source>
</reference>
<dbReference type="Proteomes" id="UP000245207">
    <property type="component" value="Unassembled WGS sequence"/>
</dbReference>
<evidence type="ECO:0000256" key="13">
    <source>
        <dbReference type="SAM" id="MobiDB-lite"/>
    </source>
</evidence>
<evidence type="ECO:0000313" key="15">
    <source>
        <dbReference type="EMBL" id="PWA66776.1"/>
    </source>
</evidence>
<dbReference type="FunFam" id="3.30.930.10:FF:000011">
    <property type="entry name" value="Alanine--tRNA ligase, cytoplasmic"/>
    <property type="match status" value="1"/>
</dbReference>
<name>A0A2U1MZX8_ARTAN</name>
<proteinExistence type="inferred from homology"/>
<keyword evidence="16" id="KW-1185">Reference proteome</keyword>
<dbReference type="AlphaFoldDB" id="A0A2U1MZX8"/>
<comment type="caution">
    <text evidence="15">The sequence shown here is derived from an EMBL/GenBank/DDBJ whole genome shotgun (WGS) entry which is preliminary data.</text>
</comment>
<evidence type="ECO:0000256" key="4">
    <source>
        <dbReference type="ARBA" id="ARBA00022723"/>
    </source>
</evidence>
<keyword evidence="5 12" id="KW-0547">Nucleotide-binding</keyword>
<dbReference type="HAMAP" id="MF_00036_B">
    <property type="entry name" value="Ala_tRNA_synth_B"/>
    <property type="match status" value="1"/>
</dbReference>
<dbReference type="InterPro" id="IPR018165">
    <property type="entry name" value="Ala-tRNA-synth_IIc_core"/>
</dbReference>
<evidence type="ECO:0000256" key="9">
    <source>
        <dbReference type="ARBA" id="ARBA00022917"/>
    </source>
</evidence>
<dbReference type="STRING" id="35608.A0A2U1MZX8"/>
<dbReference type="SUPFAM" id="SSF101353">
    <property type="entry name" value="Putative anticodon-binding domain of alanyl-tRNA synthetase (AlaRS)"/>
    <property type="match status" value="1"/>
</dbReference>
<dbReference type="Pfam" id="PF01411">
    <property type="entry name" value="tRNA-synt_2c"/>
    <property type="match status" value="1"/>
</dbReference>
<accession>A0A2U1MZX8</accession>
<dbReference type="CDD" id="cd00673">
    <property type="entry name" value="AlaRS_core"/>
    <property type="match status" value="1"/>
</dbReference>
<dbReference type="GO" id="GO:0005739">
    <property type="term" value="C:mitochondrion"/>
    <property type="evidence" value="ECO:0007669"/>
    <property type="project" value="UniProtKB-SubCell"/>
</dbReference>
<comment type="domain">
    <text evidence="12">Consists of three domains; the N-terminal catalytic domain, the editing domain and the C-terminal C-Ala domain. The editing domain removes incorrectly charged amino acids, while the C-Ala domain, along with tRNA(Ala), serves as a bridge to cooperatively bring together the editing and aminoacylation centers thus stimulating deacylation of misacylated tRNAs.</text>
</comment>
<dbReference type="GO" id="GO:0009507">
    <property type="term" value="C:chloroplast"/>
    <property type="evidence" value="ECO:0007669"/>
    <property type="project" value="TreeGrafter"/>
</dbReference>
<keyword evidence="2 12" id="KW-0820">tRNA-binding</keyword>
<comment type="catalytic activity">
    <reaction evidence="11 12">
        <text>tRNA(Ala) + L-alanine + ATP = L-alanyl-tRNA(Ala) + AMP + diphosphate</text>
        <dbReference type="Rhea" id="RHEA:12540"/>
        <dbReference type="Rhea" id="RHEA-COMP:9657"/>
        <dbReference type="Rhea" id="RHEA-COMP:9923"/>
        <dbReference type="ChEBI" id="CHEBI:30616"/>
        <dbReference type="ChEBI" id="CHEBI:33019"/>
        <dbReference type="ChEBI" id="CHEBI:57972"/>
        <dbReference type="ChEBI" id="CHEBI:78442"/>
        <dbReference type="ChEBI" id="CHEBI:78497"/>
        <dbReference type="ChEBI" id="CHEBI:456215"/>
        <dbReference type="EC" id="6.1.1.7"/>
    </reaction>
</comment>
<dbReference type="SUPFAM" id="SSF55681">
    <property type="entry name" value="Class II aaRS and biotin synthetases"/>
    <property type="match status" value="1"/>
</dbReference>
<organism evidence="15 16">
    <name type="scientific">Artemisia annua</name>
    <name type="common">Sweet wormwood</name>
    <dbReference type="NCBI Taxonomy" id="35608"/>
    <lineage>
        <taxon>Eukaryota</taxon>
        <taxon>Viridiplantae</taxon>
        <taxon>Streptophyta</taxon>
        <taxon>Embryophyta</taxon>
        <taxon>Tracheophyta</taxon>
        <taxon>Spermatophyta</taxon>
        <taxon>Magnoliopsida</taxon>
        <taxon>eudicotyledons</taxon>
        <taxon>Gunneridae</taxon>
        <taxon>Pentapetalae</taxon>
        <taxon>asterids</taxon>
        <taxon>campanulids</taxon>
        <taxon>Asterales</taxon>
        <taxon>Asteraceae</taxon>
        <taxon>Asteroideae</taxon>
        <taxon>Anthemideae</taxon>
        <taxon>Artemisiinae</taxon>
        <taxon>Artemisia</taxon>
    </lineage>
</organism>
<dbReference type="PROSITE" id="PS50860">
    <property type="entry name" value="AA_TRNA_LIGASE_II_ALA"/>
    <property type="match status" value="1"/>
</dbReference>
<feature type="compositionally biased region" description="Basic and acidic residues" evidence="13">
    <location>
        <begin position="455"/>
        <end position="474"/>
    </location>
</feature>
<keyword evidence="12" id="KW-0496">Mitochondrion</keyword>
<dbReference type="OrthoDB" id="2423964at2759"/>
<dbReference type="PRINTS" id="PR00980">
    <property type="entry name" value="TRNASYNTHALA"/>
</dbReference>
<dbReference type="InterPro" id="IPR045864">
    <property type="entry name" value="aa-tRNA-synth_II/BPL/LPL"/>
</dbReference>
<dbReference type="PANTHER" id="PTHR11777:SF9">
    <property type="entry name" value="ALANINE--TRNA LIGASE, CYTOPLASMIC"/>
    <property type="match status" value="1"/>
</dbReference>